<comment type="caution">
    <text evidence="1">The sequence shown here is derived from an EMBL/GenBank/DDBJ whole genome shotgun (WGS) entry which is preliminary data.</text>
</comment>
<keyword evidence="2" id="KW-1185">Reference proteome</keyword>
<evidence type="ECO:0000313" key="2">
    <source>
        <dbReference type="Proteomes" id="UP001157915"/>
    </source>
</evidence>
<dbReference type="EMBL" id="FXUA01000015">
    <property type="protein sequence ID" value="SMP36452.1"/>
    <property type="molecule type" value="Genomic_DNA"/>
</dbReference>
<organism evidence="1 2">
    <name type="scientific">Algoriphagus winogradskyi</name>
    <dbReference type="NCBI Taxonomy" id="237017"/>
    <lineage>
        <taxon>Bacteria</taxon>
        <taxon>Pseudomonadati</taxon>
        <taxon>Bacteroidota</taxon>
        <taxon>Cytophagia</taxon>
        <taxon>Cytophagales</taxon>
        <taxon>Cyclobacteriaceae</taxon>
        <taxon>Algoriphagus</taxon>
    </lineage>
</organism>
<dbReference type="Proteomes" id="UP001157915">
    <property type="component" value="Unassembled WGS sequence"/>
</dbReference>
<evidence type="ECO:0000313" key="1">
    <source>
        <dbReference type="EMBL" id="SMP36452.1"/>
    </source>
</evidence>
<sequence length="45" mass="5015">MSLILGLQVYFLCFVNVSVIGKHIFQFGNAFGNKISIKVLLLTID</sequence>
<name>A0ABY1PL56_9BACT</name>
<gene>
    <name evidence="1" type="ORF">SAMN06265367_1155</name>
</gene>
<protein>
    <submittedName>
        <fullName evidence="1">Uncharacterized protein</fullName>
    </submittedName>
</protein>
<proteinExistence type="predicted"/>
<accession>A0ABY1PL56</accession>
<reference evidence="1 2" key="1">
    <citation type="submission" date="2017-05" db="EMBL/GenBank/DDBJ databases">
        <authorList>
            <person name="Varghese N."/>
            <person name="Submissions S."/>
        </authorList>
    </citation>
    <scope>NUCLEOTIDE SEQUENCE [LARGE SCALE GENOMIC DNA]</scope>
    <source>
        <strain evidence="1 2">DSM 15360</strain>
    </source>
</reference>